<dbReference type="EMBL" id="WJIF01000001">
    <property type="protein sequence ID" value="MRG58713.1"/>
    <property type="molecule type" value="Genomic_DNA"/>
</dbReference>
<dbReference type="InterPro" id="IPR001466">
    <property type="entry name" value="Beta-lactam-related"/>
</dbReference>
<evidence type="ECO:0000259" key="2">
    <source>
        <dbReference type="Pfam" id="PF00144"/>
    </source>
</evidence>
<evidence type="ECO:0000256" key="1">
    <source>
        <dbReference type="SAM" id="MobiDB-lite"/>
    </source>
</evidence>
<comment type="caution">
    <text evidence="3">The sequence shown here is derived from an EMBL/GenBank/DDBJ whole genome shotgun (WGS) entry which is preliminary data.</text>
</comment>
<sequence length="514" mass="54733">MTTRLPRSTPSATGLDPAAIERLLAGLDRLSHPHAVMVLHRGSVVAEAAWAPYELESPHLTFSVSKSFTATAIGFAIDEGLLALDDRVVDLLPDAAPEQPSANLSAMRLRHLLTMTTGHAADSMPAVDDDGSWAGALLAVPVEHEPGSRFVYDTGATYLLSAILRRVTGTGLLEFLGPRLFEPLGIDGARWERDPEGIEVGGFGLSVSIEAMAKLGELYRLRGRWGDRRLLSEAWVDAATAAQVPNGPTDGGDWAEGYGFQFWRCRYGAYRADGAFGQFIVVWPERELVVAITAGIADMREELEVVWDAFGATARERSAVDDRDGGDGGDGGDGDGSGSGDGGAADATRLGPGRVLPWDDGLAESPLEAEVLGVEYAVDAAGAADAADPADLADPAFGLECVAIRRDDDGRLVLRLDRAGTSTEVVAGNREWVTGALRMGPFPEPEPIAASAAWVGDHVLLVRIHSLETPFAWSIEVSFAADASSVRLVVDQNVSFDDPRRFRGTLRAVPARTR</sequence>
<dbReference type="PANTHER" id="PTHR43283">
    <property type="entry name" value="BETA-LACTAMASE-RELATED"/>
    <property type="match status" value="1"/>
</dbReference>
<dbReference type="InterPro" id="IPR012338">
    <property type="entry name" value="Beta-lactam/transpept-like"/>
</dbReference>
<dbReference type="InterPro" id="IPR050789">
    <property type="entry name" value="Diverse_Enzym_Activities"/>
</dbReference>
<accession>A0A6I2F9M7</accession>
<dbReference type="RefSeq" id="WP_153683153.1">
    <property type="nucleotide sequence ID" value="NZ_WJIF01000001.1"/>
</dbReference>
<protein>
    <submittedName>
        <fullName evidence="3">Serine hydrolase</fullName>
    </submittedName>
</protein>
<name>A0A6I2F9M7_9MICO</name>
<keyword evidence="4" id="KW-1185">Reference proteome</keyword>
<gene>
    <name evidence="3" type="ORF">GE115_02325</name>
</gene>
<dbReference type="SUPFAM" id="SSF56601">
    <property type="entry name" value="beta-lactamase/transpeptidase-like"/>
    <property type="match status" value="1"/>
</dbReference>
<dbReference type="Gene3D" id="3.40.710.10">
    <property type="entry name" value="DD-peptidase/beta-lactamase superfamily"/>
    <property type="match status" value="1"/>
</dbReference>
<reference evidence="3 4" key="1">
    <citation type="submission" date="2019-10" db="EMBL/GenBank/DDBJ databases">
        <authorList>
            <person name="Nie G."/>
            <person name="Ming H."/>
            <person name="Yi B."/>
        </authorList>
    </citation>
    <scope>NUCLEOTIDE SEQUENCE [LARGE SCALE GENOMIC DNA]</scope>
    <source>
        <strain evidence="3 4">CFH 90414</strain>
    </source>
</reference>
<dbReference type="Proteomes" id="UP000431080">
    <property type="component" value="Unassembled WGS sequence"/>
</dbReference>
<feature type="compositionally biased region" description="Basic and acidic residues" evidence="1">
    <location>
        <begin position="317"/>
        <end position="326"/>
    </location>
</feature>
<proteinExistence type="predicted"/>
<evidence type="ECO:0000313" key="4">
    <source>
        <dbReference type="Proteomes" id="UP000431080"/>
    </source>
</evidence>
<keyword evidence="3" id="KW-0378">Hydrolase</keyword>
<organism evidence="3 4">
    <name type="scientific">Agromyces agglutinans</name>
    <dbReference type="NCBI Taxonomy" id="2662258"/>
    <lineage>
        <taxon>Bacteria</taxon>
        <taxon>Bacillati</taxon>
        <taxon>Actinomycetota</taxon>
        <taxon>Actinomycetes</taxon>
        <taxon>Micrococcales</taxon>
        <taxon>Microbacteriaceae</taxon>
        <taxon>Agromyces</taxon>
    </lineage>
</organism>
<feature type="region of interest" description="Disordered" evidence="1">
    <location>
        <begin position="317"/>
        <end position="350"/>
    </location>
</feature>
<dbReference type="Pfam" id="PF00144">
    <property type="entry name" value="Beta-lactamase"/>
    <property type="match status" value="1"/>
</dbReference>
<feature type="domain" description="Beta-lactamase-related" evidence="2">
    <location>
        <begin position="35"/>
        <end position="293"/>
    </location>
</feature>
<dbReference type="PANTHER" id="PTHR43283:SF7">
    <property type="entry name" value="BETA-LACTAMASE-RELATED DOMAIN-CONTAINING PROTEIN"/>
    <property type="match status" value="1"/>
</dbReference>
<evidence type="ECO:0000313" key="3">
    <source>
        <dbReference type="EMBL" id="MRG58713.1"/>
    </source>
</evidence>
<dbReference type="GO" id="GO:0016787">
    <property type="term" value="F:hydrolase activity"/>
    <property type="evidence" value="ECO:0007669"/>
    <property type="project" value="UniProtKB-KW"/>
</dbReference>
<feature type="compositionally biased region" description="Gly residues" evidence="1">
    <location>
        <begin position="328"/>
        <end position="343"/>
    </location>
</feature>
<dbReference type="AlphaFoldDB" id="A0A6I2F9M7"/>